<name>A0AAV7RSQ1_PLEWA</name>
<sequence>PETGSPRVCAGVTRAGCCTLPPLPPVEPHPSHGRPLCAEMVVFINTKLKAFIKLFKR</sequence>
<dbReference type="EMBL" id="JANPWB010000009">
    <property type="protein sequence ID" value="KAJ1155819.1"/>
    <property type="molecule type" value="Genomic_DNA"/>
</dbReference>
<proteinExistence type="predicted"/>
<dbReference type="Proteomes" id="UP001066276">
    <property type="component" value="Chromosome 5"/>
</dbReference>
<reference evidence="1" key="1">
    <citation type="journal article" date="2022" name="bioRxiv">
        <title>Sequencing and chromosome-scale assembly of the giantPleurodeles waltlgenome.</title>
        <authorList>
            <person name="Brown T."/>
            <person name="Elewa A."/>
            <person name="Iarovenko S."/>
            <person name="Subramanian E."/>
            <person name="Araus A.J."/>
            <person name="Petzold A."/>
            <person name="Susuki M."/>
            <person name="Suzuki K.-i.T."/>
            <person name="Hayashi T."/>
            <person name="Toyoda A."/>
            <person name="Oliveira C."/>
            <person name="Osipova E."/>
            <person name="Leigh N.D."/>
            <person name="Simon A."/>
            <person name="Yun M.H."/>
        </authorList>
    </citation>
    <scope>NUCLEOTIDE SEQUENCE</scope>
    <source>
        <strain evidence="1">20211129_DDA</strain>
        <tissue evidence="1">Liver</tissue>
    </source>
</reference>
<comment type="caution">
    <text evidence="1">The sequence shown here is derived from an EMBL/GenBank/DDBJ whole genome shotgun (WGS) entry which is preliminary data.</text>
</comment>
<gene>
    <name evidence="1" type="ORF">NDU88_008544</name>
</gene>
<evidence type="ECO:0000313" key="1">
    <source>
        <dbReference type="EMBL" id="KAJ1155819.1"/>
    </source>
</evidence>
<protein>
    <submittedName>
        <fullName evidence="1">Uncharacterized protein</fullName>
    </submittedName>
</protein>
<feature type="non-terminal residue" evidence="1">
    <location>
        <position position="57"/>
    </location>
</feature>
<keyword evidence="2" id="KW-1185">Reference proteome</keyword>
<feature type="non-terminal residue" evidence="1">
    <location>
        <position position="1"/>
    </location>
</feature>
<organism evidence="1 2">
    <name type="scientific">Pleurodeles waltl</name>
    <name type="common">Iberian ribbed newt</name>
    <dbReference type="NCBI Taxonomy" id="8319"/>
    <lineage>
        <taxon>Eukaryota</taxon>
        <taxon>Metazoa</taxon>
        <taxon>Chordata</taxon>
        <taxon>Craniata</taxon>
        <taxon>Vertebrata</taxon>
        <taxon>Euteleostomi</taxon>
        <taxon>Amphibia</taxon>
        <taxon>Batrachia</taxon>
        <taxon>Caudata</taxon>
        <taxon>Salamandroidea</taxon>
        <taxon>Salamandridae</taxon>
        <taxon>Pleurodelinae</taxon>
        <taxon>Pleurodeles</taxon>
    </lineage>
</organism>
<evidence type="ECO:0000313" key="2">
    <source>
        <dbReference type="Proteomes" id="UP001066276"/>
    </source>
</evidence>
<accession>A0AAV7RSQ1</accession>
<dbReference type="AlphaFoldDB" id="A0AAV7RSQ1"/>